<reference evidence="1" key="1">
    <citation type="journal article" date="2019" name="Sci. Rep.">
        <title>Draft genome of Tanacetum cinerariifolium, the natural source of mosquito coil.</title>
        <authorList>
            <person name="Yamashiro T."/>
            <person name="Shiraishi A."/>
            <person name="Satake H."/>
            <person name="Nakayama K."/>
        </authorList>
    </citation>
    <scope>NUCLEOTIDE SEQUENCE</scope>
</reference>
<feature type="non-terminal residue" evidence="1">
    <location>
        <position position="48"/>
    </location>
</feature>
<evidence type="ECO:0000313" key="1">
    <source>
        <dbReference type="EMBL" id="GFD62042.1"/>
    </source>
</evidence>
<sequence length="48" mass="5560">MLMDREAMYSYKAWAFSMDRSSAIAAHVRTLETHVAALLVTCWLRLLE</sequence>
<name>A0A699XPS5_TANCI</name>
<dbReference type="AlphaFoldDB" id="A0A699XPS5"/>
<organism evidence="1">
    <name type="scientific">Tanacetum cinerariifolium</name>
    <name type="common">Dalmatian daisy</name>
    <name type="synonym">Chrysanthemum cinerariifolium</name>
    <dbReference type="NCBI Taxonomy" id="118510"/>
    <lineage>
        <taxon>Eukaryota</taxon>
        <taxon>Viridiplantae</taxon>
        <taxon>Streptophyta</taxon>
        <taxon>Embryophyta</taxon>
        <taxon>Tracheophyta</taxon>
        <taxon>Spermatophyta</taxon>
        <taxon>Magnoliopsida</taxon>
        <taxon>eudicotyledons</taxon>
        <taxon>Gunneridae</taxon>
        <taxon>Pentapetalae</taxon>
        <taxon>asterids</taxon>
        <taxon>campanulids</taxon>
        <taxon>Asterales</taxon>
        <taxon>Asteraceae</taxon>
        <taxon>Asteroideae</taxon>
        <taxon>Anthemideae</taxon>
        <taxon>Anthemidinae</taxon>
        <taxon>Tanacetum</taxon>
    </lineage>
</organism>
<gene>
    <name evidence="1" type="ORF">Tci_934011</name>
</gene>
<comment type="caution">
    <text evidence="1">The sequence shown here is derived from an EMBL/GenBank/DDBJ whole genome shotgun (WGS) entry which is preliminary data.</text>
</comment>
<dbReference type="EMBL" id="BKCJ011910837">
    <property type="protein sequence ID" value="GFD62042.1"/>
    <property type="molecule type" value="Genomic_DNA"/>
</dbReference>
<protein>
    <submittedName>
        <fullName evidence="1">Uncharacterized protein</fullName>
    </submittedName>
</protein>
<proteinExistence type="predicted"/>
<accession>A0A699XPS5</accession>
<feature type="non-terminal residue" evidence="1">
    <location>
        <position position="1"/>
    </location>
</feature>